<proteinExistence type="predicted"/>
<dbReference type="InterPro" id="IPR017945">
    <property type="entry name" value="DHBP_synth_RibB-like_a/b_dom"/>
</dbReference>
<dbReference type="SUPFAM" id="SSF55821">
    <property type="entry name" value="YrdC/RibB"/>
    <property type="match status" value="1"/>
</dbReference>
<organism evidence="1">
    <name type="scientific">hydrothermal vent metagenome</name>
    <dbReference type="NCBI Taxonomy" id="652676"/>
    <lineage>
        <taxon>unclassified sequences</taxon>
        <taxon>metagenomes</taxon>
        <taxon>ecological metagenomes</taxon>
    </lineage>
</organism>
<dbReference type="EMBL" id="FPHB01000024">
    <property type="protein sequence ID" value="SFV54431.1"/>
    <property type="molecule type" value="Genomic_DNA"/>
</dbReference>
<dbReference type="AlphaFoldDB" id="A0A1W1BLU4"/>
<evidence type="ECO:0000313" key="1">
    <source>
        <dbReference type="EMBL" id="SFV54431.1"/>
    </source>
</evidence>
<sequence>MDKSSSSSGYPRIEDMVILAQTDTTVGFLSQNAKKLAHIKERPQNKPFLKNFFTLRELTKSMRIPQRRKKELRRAKKRTYIIKDQAFRIATFPASSVLFKKAKWFYSTSANKSKESFEYNFAKEKADIIVINEVGLFESEPSALIKCNNKKKVRLR</sequence>
<gene>
    <name evidence="1" type="ORF">MNB_SM-7-153</name>
</gene>
<reference evidence="1" key="1">
    <citation type="submission" date="2016-10" db="EMBL/GenBank/DDBJ databases">
        <authorList>
            <person name="de Groot N.N."/>
        </authorList>
    </citation>
    <scope>NUCLEOTIDE SEQUENCE</scope>
</reference>
<accession>A0A1W1BLU4</accession>
<protein>
    <submittedName>
        <fullName evidence="1">TsaC protein (YrdC domain) required for threonylcarbamoyladenosine t(6)A37 modification in tRNA</fullName>
    </submittedName>
</protein>
<name>A0A1W1BLU4_9ZZZZ</name>